<sequence>MHTNKLYCSGSVVSYACGICSETVHVKLMDIICFQESQTDMPGLYK</sequence>
<name>A0A0A9F7M6_ARUDO</name>
<dbReference type="AlphaFoldDB" id="A0A0A9F7M6"/>
<proteinExistence type="predicted"/>
<reference evidence="1" key="2">
    <citation type="journal article" date="2015" name="Data Brief">
        <title>Shoot transcriptome of the giant reed, Arundo donax.</title>
        <authorList>
            <person name="Barrero R.A."/>
            <person name="Guerrero F.D."/>
            <person name="Moolhuijzen P."/>
            <person name="Goolsby J.A."/>
            <person name="Tidwell J."/>
            <person name="Bellgard S.E."/>
            <person name="Bellgard M.I."/>
        </authorList>
    </citation>
    <scope>NUCLEOTIDE SEQUENCE</scope>
    <source>
        <tissue evidence="1">Shoot tissue taken approximately 20 cm above the soil surface</tissue>
    </source>
</reference>
<evidence type="ECO:0000313" key="1">
    <source>
        <dbReference type="EMBL" id="JAE07214.1"/>
    </source>
</evidence>
<dbReference type="PROSITE" id="PS51257">
    <property type="entry name" value="PROKAR_LIPOPROTEIN"/>
    <property type="match status" value="1"/>
</dbReference>
<protein>
    <submittedName>
        <fullName evidence="1">Uncharacterized protein</fullName>
    </submittedName>
</protein>
<organism evidence="1">
    <name type="scientific">Arundo donax</name>
    <name type="common">Giant reed</name>
    <name type="synonym">Donax arundinaceus</name>
    <dbReference type="NCBI Taxonomy" id="35708"/>
    <lineage>
        <taxon>Eukaryota</taxon>
        <taxon>Viridiplantae</taxon>
        <taxon>Streptophyta</taxon>
        <taxon>Embryophyta</taxon>
        <taxon>Tracheophyta</taxon>
        <taxon>Spermatophyta</taxon>
        <taxon>Magnoliopsida</taxon>
        <taxon>Liliopsida</taxon>
        <taxon>Poales</taxon>
        <taxon>Poaceae</taxon>
        <taxon>PACMAD clade</taxon>
        <taxon>Arundinoideae</taxon>
        <taxon>Arundineae</taxon>
        <taxon>Arundo</taxon>
    </lineage>
</organism>
<dbReference type="EMBL" id="GBRH01190682">
    <property type="protein sequence ID" value="JAE07214.1"/>
    <property type="molecule type" value="Transcribed_RNA"/>
</dbReference>
<reference evidence="1" key="1">
    <citation type="submission" date="2014-09" db="EMBL/GenBank/DDBJ databases">
        <authorList>
            <person name="Magalhaes I.L.F."/>
            <person name="Oliveira U."/>
            <person name="Santos F.R."/>
            <person name="Vidigal T.H.D.A."/>
            <person name="Brescovit A.D."/>
            <person name="Santos A.J."/>
        </authorList>
    </citation>
    <scope>NUCLEOTIDE SEQUENCE</scope>
    <source>
        <tissue evidence="1">Shoot tissue taken approximately 20 cm above the soil surface</tissue>
    </source>
</reference>
<accession>A0A0A9F7M6</accession>